<keyword evidence="6" id="KW-1185">Reference proteome</keyword>
<dbReference type="PANTHER" id="PTHR13213:SF2">
    <property type="entry name" value="MYB-BINDING PROTEIN 1A"/>
    <property type="match status" value="1"/>
</dbReference>
<evidence type="ECO:0000256" key="4">
    <source>
        <dbReference type="SAM" id="MobiDB-lite"/>
    </source>
</evidence>
<accession>A0A136J339</accession>
<feature type="compositionally biased region" description="Acidic residues" evidence="4">
    <location>
        <begin position="774"/>
        <end position="798"/>
    </location>
</feature>
<dbReference type="InParanoid" id="A0A136J339"/>
<dbReference type="Proteomes" id="UP000070501">
    <property type="component" value="Unassembled WGS sequence"/>
</dbReference>
<dbReference type="GO" id="GO:0006355">
    <property type="term" value="P:regulation of DNA-templated transcription"/>
    <property type="evidence" value="ECO:0007669"/>
    <property type="project" value="InterPro"/>
</dbReference>
<dbReference type="EMBL" id="KQ964250">
    <property type="protein sequence ID" value="KXJ91595.1"/>
    <property type="molecule type" value="Genomic_DNA"/>
</dbReference>
<feature type="region of interest" description="Disordered" evidence="4">
    <location>
        <begin position="818"/>
        <end position="838"/>
    </location>
</feature>
<feature type="region of interest" description="Disordered" evidence="4">
    <location>
        <begin position="723"/>
        <end position="799"/>
    </location>
</feature>
<dbReference type="AlphaFoldDB" id="A0A136J339"/>
<dbReference type="InterPro" id="IPR016024">
    <property type="entry name" value="ARM-type_fold"/>
</dbReference>
<evidence type="ECO:0000256" key="2">
    <source>
        <dbReference type="ARBA" id="ARBA00006809"/>
    </source>
</evidence>
<protein>
    <submittedName>
        <fullName evidence="5">DNA polymerase phi-domain-containing protein</fullName>
    </submittedName>
</protein>
<name>A0A136J339_9PEZI</name>
<reference evidence="6" key="1">
    <citation type="submission" date="2016-02" db="EMBL/GenBank/DDBJ databases">
        <title>Draft genome sequence of Microdochium bolleyi, a fungal endophyte of beachgrass.</title>
        <authorList>
            <consortium name="DOE Joint Genome Institute"/>
            <person name="David A.S."/>
            <person name="May G."/>
            <person name="Haridas S."/>
            <person name="Lim J."/>
            <person name="Wang M."/>
            <person name="Labutti K."/>
            <person name="Lipzen A."/>
            <person name="Barry K."/>
            <person name="Grigoriev I.V."/>
        </authorList>
    </citation>
    <scope>NUCLEOTIDE SEQUENCE [LARGE SCALE GENOMIC DNA]</scope>
    <source>
        <strain evidence="6">J235TASD1</strain>
    </source>
</reference>
<comment type="similarity">
    <text evidence="2">Belongs to the MYBBP1A family.</text>
</comment>
<dbReference type="PANTHER" id="PTHR13213">
    <property type="entry name" value="MYB-BINDING PROTEIN 1A FAMILY MEMBER"/>
    <property type="match status" value="1"/>
</dbReference>
<evidence type="ECO:0000256" key="1">
    <source>
        <dbReference type="ARBA" id="ARBA00004123"/>
    </source>
</evidence>
<dbReference type="GO" id="GO:0005730">
    <property type="term" value="C:nucleolus"/>
    <property type="evidence" value="ECO:0007669"/>
    <property type="project" value="InterPro"/>
</dbReference>
<dbReference type="OrthoDB" id="342531at2759"/>
<organism evidence="5 6">
    <name type="scientific">Microdochium bolleyi</name>
    <dbReference type="NCBI Taxonomy" id="196109"/>
    <lineage>
        <taxon>Eukaryota</taxon>
        <taxon>Fungi</taxon>
        <taxon>Dikarya</taxon>
        <taxon>Ascomycota</taxon>
        <taxon>Pezizomycotina</taxon>
        <taxon>Sordariomycetes</taxon>
        <taxon>Xylariomycetidae</taxon>
        <taxon>Xylariales</taxon>
        <taxon>Microdochiaceae</taxon>
        <taxon>Microdochium</taxon>
    </lineage>
</organism>
<gene>
    <name evidence="5" type="ORF">Micbo1qcDRAFT_163370</name>
</gene>
<evidence type="ECO:0000256" key="3">
    <source>
        <dbReference type="ARBA" id="ARBA00023242"/>
    </source>
</evidence>
<feature type="region of interest" description="Disordered" evidence="4">
    <location>
        <begin position="1"/>
        <end position="23"/>
    </location>
</feature>
<dbReference type="SUPFAM" id="SSF48371">
    <property type="entry name" value="ARM repeat"/>
    <property type="match status" value="1"/>
</dbReference>
<dbReference type="Pfam" id="PF04931">
    <property type="entry name" value="DNA_pol_phi"/>
    <property type="match status" value="1"/>
</dbReference>
<dbReference type="GO" id="GO:0000182">
    <property type="term" value="F:rDNA binding"/>
    <property type="evidence" value="ECO:0007669"/>
    <property type="project" value="TreeGrafter"/>
</dbReference>
<dbReference type="InterPro" id="IPR007015">
    <property type="entry name" value="DNA_pol_V/MYBBP1A"/>
</dbReference>
<comment type="subcellular location">
    <subcellularLocation>
        <location evidence="1">Nucleus</location>
    </subcellularLocation>
</comment>
<evidence type="ECO:0000313" key="5">
    <source>
        <dbReference type="EMBL" id="KXJ91595.1"/>
    </source>
</evidence>
<evidence type="ECO:0000313" key="6">
    <source>
        <dbReference type="Proteomes" id="UP000070501"/>
    </source>
</evidence>
<dbReference type="FunCoup" id="A0A136J339">
    <property type="interactions" value="329"/>
</dbReference>
<keyword evidence="3" id="KW-0539">Nucleus</keyword>
<dbReference type="STRING" id="196109.A0A136J339"/>
<feature type="compositionally biased region" description="Acidic residues" evidence="4">
    <location>
        <begin position="724"/>
        <end position="760"/>
    </location>
</feature>
<proteinExistence type="inferred from homology"/>
<feature type="compositionally biased region" description="Acidic residues" evidence="4">
    <location>
        <begin position="826"/>
        <end position="838"/>
    </location>
</feature>
<sequence>MGKKRKQSSKAGAQDALPSQKRAKTAAADVVNFTGDLDGSTTTVLDKSAFTEQVSGEDRKREAAVYELLGSVDVSERITAADALITGLLSSPEAVLRRHIEKRLFRGLASSRNASRVGFSLVLTELLGQLFGRKDLAKTKFPGLTFDNVLDLLLETTQPGGSVPGQEERDFYFGQLFGLQCFVEAKIIFDDDSRWHKILDLLLKAADKKVWLRSHCGWVIVEALPHMGQARAEDLLKKLSELGWAKTAEGVGIWLKTRAIYPGIKTPAKPWRDPLAPGSIPELARVLKENVKQDTGEDKNGPKIKQGNASAQLNFVWDLILASFSTRGGLSRSHDKDLFKQFWSTVVDDGLFSKNATDGQKYRGFMIFQKFITGFGPDDKTLVLDLFTKNLMRCLVNQAAAEDRYLHRAALRCLDVIDQAVKSSPELLVPVLKQLLGKWGSYDFDQKTNTKTIEKLMQWATVENADEVLKLLRDPIVVIKGDEKEVENFRQVYAQYILRLATQAKLDSEASSDGTPHVPELAISELASGAYTITDDFTPEISEKTREVFRSRLSSAFARLTKRKEDFKHLCNAVASVKPSAVAMSEELESERSIALKAVKKQLKASKKSDSSKGANSSTSLGLALLYAVAILQLYNGAPDAIDLLQDLKRCSEKTKDDDQSGTSGLLVEILLSLVSQQSSLMRQISQQVFEAFTSQISAEALELLTEPLVAEENQRGYQALFENLDDEEMVDADDAESGDEEDSDGDADDVEDVEEDDMSEIGSDVEFTTLNGDDAEADDDEEDGEDSSDDEEEDDAEAKELADFDDALAKLLKSRRLDQDAAAAGDDDSDDESDMTDSEMIELDEKLTEVFKQRAAKTKANKTKEKRDAKETVLNFKRRILELLDIYVKQEASNPVAFNVLLPLLQLVRTTTDKSLTDKAIKAIEAFASALKKKQQAQPEGQKQHQLSTEEQLDLLKRIHHEATQGETHAFAKAASRASLVIASSLFTAASTADEKAENIQLVARAYADTQARWASGAIKMQPVFFSDWLNWCQGQASNATQQH</sequence>